<keyword evidence="3" id="KW-1185">Reference proteome</keyword>
<accession>A0ABR6D4H3</accession>
<dbReference type="RefSeq" id="WP_134377345.1">
    <property type="nucleotide sequence ID" value="NZ_BAAAYW010000023.1"/>
</dbReference>
<evidence type="ECO:0000313" key="3">
    <source>
        <dbReference type="Proteomes" id="UP000572670"/>
    </source>
</evidence>
<proteinExistence type="predicted"/>
<feature type="compositionally biased region" description="Polar residues" evidence="1">
    <location>
        <begin position="270"/>
        <end position="288"/>
    </location>
</feature>
<dbReference type="GO" id="GO:0003677">
    <property type="term" value="F:DNA binding"/>
    <property type="evidence" value="ECO:0007669"/>
    <property type="project" value="UniProtKB-KW"/>
</dbReference>
<name>A0ABR6D4H3_9MICC</name>
<gene>
    <name evidence="2" type="ORF">HDA34_002391</name>
</gene>
<feature type="region of interest" description="Disordered" evidence="1">
    <location>
        <begin position="258"/>
        <end position="288"/>
    </location>
</feature>
<feature type="compositionally biased region" description="Basic residues" evidence="1">
    <location>
        <begin position="258"/>
        <end position="269"/>
    </location>
</feature>
<dbReference type="EMBL" id="JACJIK010000002">
    <property type="protein sequence ID" value="MBA9060627.1"/>
    <property type="molecule type" value="Genomic_DNA"/>
</dbReference>
<evidence type="ECO:0000256" key="1">
    <source>
        <dbReference type="SAM" id="MobiDB-lite"/>
    </source>
</evidence>
<organism evidence="2 3">
    <name type="scientific">Micrococcus yunnanensis</name>
    <dbReference type="NCBI Taxonomy" id="566027"/>
    <lineage>
        <taxon>Bacteria</taxon>
        <taxon>Bacillati</taxon>
        <taxon>Actinomycetota</taxon>
        <taxon>Actinomycetes</taxon>
        <taxon>Micrococcales</taxon>
        <taxon>Micrococcaceae</taxon>
        <taxon>Micrococcus</taxon>
    </lineage>
</organism>
<evidence type="ECO:0000313" key="2">
    <source>
        <dbReference type="EMBL" id="MBA9060627.1"/>
    </source>
</evidence>
<comment type="caution">
    <text evidence="2">The sequence shown here is derived from an EMBL/GenBank/DDBJ whole genome shotgun (WGS) entry which is preliminary data.</text>
</comment>
<dbReference type="SUPFAM" id="SSF46785">
    <property type="entry name" value="Winged helix' DNA-binding domain"/>
    <property type="match status" value="1"/>
</dbReference>
<keyword evidence="2" id="KW-0238">DNA-binding</keyword>
<dbReference type="Proteomes" id="UP000572670">
    <property type="component" value="Unassembled WGS sequence"/>
</dbReference>
<dbReference type="InterPro" id="IPR036390">
    <property type="entry name" value="WH_DNA-bd_sf"/>
</dbReference>
<dbReference type="GeneID" id="93364668"/>
<reference evidence="2 3" key="1">
    <citation type="submission" date="2020-08" db="EMBL/GenBank/DDBJ databases">
        <title>Sequencing the genomes of 1000 actinobacteria strains.</title>
        <authorList>
            <person name="Klenk H.-P."/>
        </authorList>
    </citation>
    <scope>NUCLEOTIDE SEQUENCE [LARGE SCALE GENOMIC DNA]</scope>
    <source>
        <strain evidence="2 3">DSM 21948</strain>
    </source>
</reference>
<sequence>MNEELTPTEVSPAETRAEMLRFSARGYAQLRHVLVQLPGAEGADESRESTLARVVRARKHRALVLYLLVLTCWPWLEKSREPLSAVVWVRALTARGGLTWSPSTLSRAWKDLEELGLIERTREDRLVRVSPRREDGSAAYEAPAGREDRWNAYFVLPDVFWEEEWFARLSLPALVMLLVVAKETNGKKSEVWLTYANAEPWYGIKEQTARKGLKELEEHGLLHRRMEKIKAPLSPTGSTVRIWYSLTGDFGREARRAMQKRATTARKNRLSSSSTTEPTTFNTDKATS</sequence>
<protein>
    <submittedName>
        <fullName evidence="2">DNA-binding HxlR family transcriptional regulator</fullName>
    </submittedName>
</protein>